<dbReference type="Gene3D" id="3.20.20.370">
    <property type="entry name" value="Glycoside hydrolase/deacetylase"/>
    <property type="match status" value="1"/>
</dbReference>
<evidence type="ECO:0000313" key="7">
    <source>
        <dbReference type="EMBL" id="MBP1935875.1"/>
    </source>
</evidence>
<dbReference type="Pfam" id="PF09835">
    <property type="entry name" value="DUF2062"/>
    <property type="match status" value="1"/>
</dbReference>
<dbReference type="RefSeq" id="WP_209845517.1">
    <property type="nucleotide sequence ID" value="NZ_CBCRVE010000001.1"/>
</dbReference>
<evidence type="ECO:0000313" key="8">
    <source>
        <dbReference type="Proteomes" id="UP001519273"/>
    </source>
</evidence>
<evidence type="ECO:0000256" key="2">
    <source>
        <dbReference type="ARBA" id="ARBA00022676"/>
    </source>
</evidence>
<dbReference type="Gene3D" id="3.10.50.10">
    <property type="match status" value="1"/>
</dbReference>
<feature type="transmembrane region" description="Helical" evidence="4">
    <location>
        <begin position="843"/>
        <end position="868"/>
    </location>
</feature>
<name>A0ABS4H184_9BACL</name>
<keyword evidence="8" id="KW-1185">Reference proteome</keyword>
<feature type="transmembrane region" description="Helical" evidence="4">
    <location>
        <begin position="35"/>
        <end position="52"/>
    </location>
</feature>
<dbReference type="InterPro" id="IPR002509">
    <property type="entry name" value="NODB_dom"/>
</dbReference>
<dbReference type="Pfam" id="PF00704">
    <property type="entry name" value="Glyco_hydro_18"/>
    <property type="match status" value="1"/>
</dbReference>
<dbReference type="CDD" id="cd06423">
    <property type="entry name" value="CESA_like"/>
    <property type="match status" value="1"/>
</dbReference>
<keyword evidence="4" id="KW-1133">Transmembrane helix</keyword>
<keyword evidence="4" id="KW-0812">Transmembrane</keyword>
<dbReference type="Proteomes" id="UP001519273">
    <property type="component" value="Unassembled WGS sequence"/>
</dbReference>
<accession>A0ABS4H184</accession>
<dbReference type="CDD" id="cd10962">
    <property type="entry name" value="CE4_GT2-like"/>
    <property type="match status" value="1"/>
</dbReference>
<reference evidence="7 8" key="1">
    <citation type="submission" date="2021-03" db="EMBL/GenBank/DDBJ databases">
        <title>Genomic Encyclopedia of Type Strains, Phase IV (KMG-IV): sequencing the most valuable type-strain genomes for metagenomic binning, comparative biology and taxonomic classification.</title>
        <authorList>
            <person name="Goeker M."/>
        </authorList>
    </citation>
    <scope>NUCLEOTIDE SEQUENCE [LARGE SCALE GENOMIC DNA]</scope>
    <source>
        <strain evidence="7 8">DSM 23491</strain>
    </source>
</reference>
<feature type="transmembrane region" description="Helical" evidence="4">
    <location>
        <begin position="1127"/>
        <end position="1147"/>
    </location>
</feature>
<dbReference type="SUPFAM" id="SSF88713">
    <property type="entry name" value="Glycoside hydrolase/deacetylase"/>
    <property type="match status" value="1"/>
</dbReference>
<comment type="similarity">
    <text evidence="1">Belongs to the glycosyltransferase 2 family.</text>
</comment>
<gene>
    <name evidence="7" type="ORF">J2Z20_000736</name>
</gene>
<dbReference type="InterPro" id="IPR011330">
    <property type="entry name" value="Glyco_hydro/deAcase_b/a-brl"/>
</dbReference>
<evidence type="ECO:0000256" key="1">
    <source>
        <dbReference type="ARBA" id="ARBA00006739"/>
    </source>
</evidence>
<dbReference type="InterPro" id="IPR011583">
    <property type="entry name" value="Chitinase_II/V-like_cat"/>
</dbReference>
<dbReference type="Pfam" id="PF01522">
    <property type="entry name" value="Polysacc_deac_1"/>
    <property type="match status" value="1"/>
</dbReference>
<dbReference type="SUPFAM" id="SSF53448">
    <property type="entry name" value="Nucleotide-diphospho-sugar transferases"/>
    <property type="match status" value="1"/>
</dbReference>
<keyword evidence="2" id="KW-0328">Glycosyltransferase</keyword>
<evidence type="ECO:0008006" key="9">
    <source>
        <dbReference type="Google" id="ProtNLM"/>
    </source>
</evidence>
<feature type="transmembrane region" description="Helical" evidence="4">
    <location>
        <begin position="59"/>
        <end position="80"/>
    </location>
</feature>
<protein>
    <recommendedName>
        <fullName evidence="9">Glycosyltransferase</fullName>
    </recommendedName>
</protein>
<dbReference type="SUPFAM" id="SSF51445">
    <property type="entry name" value="(Trans)glycosidases"/>
    <property type="match status" value="1"/>
</dbReference>
<feature type="transmembrane region" description="Helical" evidence="4">
    <location>
        <begin position="164"/>
        <end position="185"/>
    </location>
</feature>
<dbReference type="Gene3D" id="3.90.550.10">
    <property type="entry name" value="Spore Coat Polysaccharide Biosynthesis Protein SpsA, Chain A"/>
    <property type="match status" value="1"/>
</dbReference>
<feature type="transmembrane region" description="Helical" evidence="4">
    <location>
        <begin position="1167"/>
        <end position="1187"/>
    </location>
</feature>
<dbReference type="PROSITE" id="PS51677">
    <property type="entry name" value="NODB"/>
    <property type="match status" value="1"/>
</dbReference>
<keyword evidence="4" id="KW-0472">Membrane</keyword>
<dbReference type="PANTHER" id="PTHR43630">
    <property type="entry name" value="POLY-BETA-1,6-N-ACETYL-D-GLUCOSAMINE SYNTHASE"/>
    <property type="match status" value="1"/>
</dbReference>
<proteinExistence type="inferred from homology"/>
<dbReference type="Gene3D" id="3.20.20.80">
    <property type="entry name" value="Glycosidases"/>
    <property type="match status" value="1"/>
</dbReference>
<dbReference type="InterPro" id="IPR001173">
    <property type="entry name" value="Glyco_trans_2-like"/>
</dbReference>
<dbReference type="InterPro" id="IPR029044">
    <property type="entry name" value="Nucleotide-diphossugar_trans"/>
</dbReference>
<evidence type="ECO:0000256" key="4">
    <source>
        <dbReference type="SAM" id="Phobius"/>
    </source>
</evidence>
<dbReference type="InterPro" id="IPR001223">
    <property type="entry name" value="Glyco_hydro18_cat"/>
</dbReference>
<feature type="domain" description="NodB homology" evidence="5">
    <location>
        <begin position="618"/>
        <end position="805"/>
    </location>
</feature>
<dbReference type="PROSITE" id="PS51910">
    <property type="entry name" value="GH18_2"/>
    <property type="match status" value="1"/>
</dbReference>
<feature type="domain" description="GH18" evidence="6">
    <location>
        <begin position="249"/>
        <end position="553"/>
    </location>
</feature>
<dbReference type="InterPro" id="IPR018639">
    <property type="entry name" value="DUF2062"/>
</dbReference>
<keyword evidence="3" id="KW-0808">Transferase</keyword>
<evidence type="ECO:0000259" key="5">
    <source>
        <dbReference type="PROSITE" id="PS51677"/>
    </source>
</evidence>
<feature type="transmembrane region" description="Helical" evidence="4">
    <location>
        <begin position="110"/>
        <end position="134"/>
    </location>
</feature>
<dbReference type="InterPro" id="IPR017853">
    <property type="entry name" value="GH"/>
</dbReference>
<dbReference type="PANTHER" id="PTHR43630:SF1">
    <property type="entry name" value="POLY-BETA-1,6-N-ACETYL-D-GLUCOSAMINE SYNTHASE"/>
    <property type="match status" value="1"/>
</dbReference>
<organism evidence="7 8">
    <name type="scientific">Paenibacillus sediminis</name>
    <dbReference type="NCBI Taxonomy" id="664909"/>
    <lineage>
        <taxon>Bacteria</taxon>
        <taxon>Bacillati</taxon>
        <taxon>Bacillota</taxon>
        <taxon>Bacilli</taxon>
        <taxon>Bacillales</taxon>
        <taxon>Paenibacillaceae</taxon>
        <taxon>Paenibacillus</taxon>
    </lineage>
</organism>
<sequence length="1246" mass="141412">MFKKIVKYVSSALFSPITTVRGTFAGSLGLFLGMLPLFGIRTVVLLIISILFRLNIFALFLGVMVTMILPIVHVLSFTIADRLAGYDISFFSLHYLGFNHLKQWTVSGRYHLIGSIIAGLLLSILFAPFFRWLFNLPTHMKNRPKQPFIFHDELGRRWMLLKRFGLVIITLSILVVSVFGISISINPFLPSLGFHDDQHLSKISPINEKLSESSLIKQLREEEQKNPTHQIDYRRHHKFNLANQPLNKQEVYGFYVNWDENSWFSLNRNIKSMTTVIPEWYFLKPDLSINDQSDNRVVQLAKSHNVEVMPLVSNYYNDKWDSDLLHKLFSSKAMQNKVINELYQSIISHGYSGINIDFEGVNPADKNNLTLFMSALYKQFHSHGLRVTEDVPASDPAFDYGALSNYVDRVIVMLYDEHYASGKPGPIASDQWFNQSIDNLDIPPNKMIVSMGNYGYDWAEDGSGPADIVTFGDIMQEAQQSHLKIQYDDQSNNPYIRYKDGDVPHIIWFLDGATAYNEQKSVSEDGLKGVAVWRLGSEDPTIWNVVSHPGEGIESIKKLISPDPVHFSGDGEIIRITSVAQDGRRDIKLDNDGYVSNEVYSVFPAPFEIKRYGKPKDKEVALTFDDGPDGKYTPEILDILKQNHVHAAFFVVGENAELHPDLIERIYKEGNELGNHTFTHPDVASVSPLRTKMELNATQRLVQEITGRSMTLFRPPYVADAEPSTPDELLPVLRAQEMGYTMVGELIDPEDWSRPSSAEIVRRVLSQLPQGNIILLHDAGGNRDNTVKALPIIIKELKARGYTFTSVSHLAGLGREDVMPPVQTSDNMLMMFDRLTFTALSDWINGLTILFYSAIGIGIFRLLFLLALSYRQKRKYRPLERVAYNPFVSVVIAAYNEEKVISMTLQSILKSDYPNFEIVVVDDGSTDQTAKVIQEQFGGDDRVRLVTKPNGGKSSAINRGFQEAYGEIVVALDADTQIAPDAISLLVRHFKDENVAAVSGNVKVGNVHNMLTTWQHVEYVTGFNLERRAFSEINCITVVPGAIGAWRKSMVAEIGYFSEDTLAEDTDITLTLLQKGHRITFEEKAYAYTEAPEDVKSLIKQRYRWTYGTLQSLWKHRKALFNRKHKALGFVGLPNMWLFQYIFQSLSPLTDILFIISLFSGHPLKAVVFYGIFFVVDLFTAYYAFRLEKENPKALLGIFLQRIIYRQFMMYVVLKSIYSAVKGVMVGWNKLKRKGNINSLHTTEPT</sequence>
<evidence type="ECO:0000259" key="6">
    <source>
        <dbReference type="PROSITE" id="PS51910"/>
    </source>
</evidence>
<dbReference type="SMART" id="SM00636">
    <property type="entry name" value="Glyco_18"/>
    <property type="match status" value="1"/>
</dbReference>
<evidence type="ECO:0000256" key="3">
    <source>
        <dbReference type="ARBA" id="ARBA00022679"/>
    </source>
</evidence>
<dbReference type="EMBL" id="JAGGKP010000001">
    <property type="protein sequence ID" value="MBP1935875.1"/>
    <property type="molecule type" value="Genomic_DNA"/>
</dbReference>
<comment type="caution">
    <text evidence="7">The sequence shown here is derived from an EMBL/GenBank/DDBJ whole genome shotgun (WGS) entry which is preliminary data.</text>
</comment>
<dbReference type="Pfam" id="PF00535">
    <property type="entry name" value="Glycos_transf_2"/>
    <property type="match status" value="1"/>
</dbReference>
<dbReference type="InterPro" id="IPR029070">
    <property type="entry name" value="Chitinase_insertion_sf"/>
</dbReference>